<sequence length="491" mass="52270">MSGSYASASNNRRASHGTSPKTRDPVVRERPAGIRQAEAPGASSSLSMKKAHEVPVSTANLQHIEEAAKSGLGRRTSLPSRAKAHARADGAAGAVASRGRKASPTSKLTQAKEASAPVEVGKNLLGLDFALLAQRAAPSSKNRLEQILQQLSDEISKIASQPDDDRKRSCESYSYAQHPATSQSDEGEGSADTASAATTIPMHHPSIESRIVERLCDKVQGMHSALQQRDLQSTYHGEQVSLDDAAGLHKVDAHRLTQLESLISSLQAKVETLPRYEFPEAQSVRNDRLRVETSELQQQKDALMAEVMQLQRQKQALSTQGASGARLCGIPATPIAAASSSVPAGREVRGQAGNVLIPQLRLGQLSDVASSVSPPQSGRADNQAKTLSLPVGCSFAVPSPRGPVPEPCSARAPQAVPQAVLAIGGSPPPVRWAHAPAMVQAPCVPYMLLHTHRAVTPSQSTALGHPDMRDFRWTYQTPQQAPHGTMTMGRR</sequence>
<proteinExistence type="predicted"/>
<accession>A0A812PRI0</accession>
<protein>
    <submittedName>
        <fullName evidence="3">SHOC2 protein</fullName>
    </submittedName>
</protein>
<organism evidence="3 4">
    <name type="scientific">Symbiodinium necroappetens</name>
    <dbReference type="NCBI Taxonomy" id="1628268"/>
    <lineage>
        <taxon>Eukaryota</taxon>
        <taxon>Sar</taxon>
        <taxon>Alveolata</taxon>
        <taxon>Dinophyceae</taxon>
        <taxon>Suessiales</taxon>
        <taxon>Symbiodiniaceae</taxon>
        <taxon>Symbiodinium</taxon>
    </lineage>
</organism>
<feature type="coiled-coil region" evidence="1">
    <location>
        <begin position="286"/>
        <end position="320"/>
    </location>
</feature>
<keyword evidence="1" id="KW-0175">Coiled coil</keyword>
<gene>
    <name evidence="3" type="primary">SHOC2</name>
    <name evidence="3" type="ORF">SNEC2469_LOCUS9584</name>
</gene>
<feature type="compositionally biased region" description="Polar residues" evidence="2">
    <location>
        <begin position="171"/>
        <end position="184"/>
    </location>
</feature>
<feature type="region of interest" description="Disordered" evidence="2">
    <location>
        <begin position="157"/>
        <end position="204"/>
    </location>
</feature>
<evidence type="ECO:0000313" key="3">
    <source>
        <dbReference type="EMBL" id="CAE7362553.1"/>
    </source>
</evidence>
<evidence type="ECO:0000256" key="1">
    <source>
        <dbReference type="SAM" id="Coils"/>
    </source>
</evidence>
<reference evidence="3" key="1">
    <citation type="submission" date="2021-02" db="EMBL/GenBank/DDBJ databases">
        <authorList>
            <person name="Dougan E. K."/>
            <person name="Rhodes N."/>
            <person name="Thang M."/>
            <person name="Chan C."/>
        </authorList>
    </citation>
    <scope>NUCLEOTIDE SEQUENCE</scope>
</reference>
<dbReference type="AlphaFoldDB" id="A0A812PRI0"/>
<feature type="compositionally biased region" description="Low complexity" evidence="2">
    <location>
        <begin position="1"/>
        <end position="12"/>
    </location>
</feature>
<name>A0A812PRI0_9DINO</name>
<feature type="compositionally biased region" description="Basic and acidic residues" evidence="2">
    <location>
        <begin position="21"/>
        <end position="32"/>
    </location>
</feature>
<keyword evidence="4" id="KW-1185">Reference proteome</keyword>
<evidence type="ECO:0000256" key="2">
    <source>
        <dbReference type="SAM" id="MobiDB-lite"/>
    </source>
</evidence>
<feature type="region of interest" description="Disordered" evidence="2">
    <location>
        <begin position="1"/>
        <end position="114"/>
    </location>
</feature>
<comment type="caution">
    <text evidence="3">The sequence shown here is derived from an EMBL/GenBank/DDBJ whole genome shotgun (WGS) entry which is preliminary data.</text>
</comment>
<evidence type="ECO:0000313" key="4">
    <source>
        <dbReference type="Proteomes" id="UP000601435"/>
    </source>
</evidence>
<dbReference type="EMBL" id="CAJNJA010015487">
    <property type="protein sequence ID" value="CAE7362553.1"/>
    <property type="molecule type" value="Genomic_DNA"/>
</dbReference>
<dbReference type="OrthoDB" id="10406637at2759"/>
<dbReference type="Proteomes" id="UP000601435">
    <property type="component" value="Unassembled WGS sequence"/>
</dbReference>